<dbReference type="EMBL" id="JANWOI010000001">
    <property type="protein sequence ID" value="MDA5192901.1"/>
    <property type="molecule type" value="Genomic_DNA"/>
</dbReference>
<reference evidence="2" key="1">
    <citation type="submission" date="2022-08" db="EMBL/GenBank/DDBJ databases">
        <authorList>
            <person name="Vandamme P."/>
            <person name="Hettiarachchi A."/>
            <person name="Peeters C."/>
            <person name="Cnockaert M."/>
            <person name="Carlier A."/>
        </authorList>
    </citation>
    <scope>NUCLEOTIDE SEQUENCE</scope>
    <source>
        <strain evidence="2">LMG 31809</strain>
    </source>
</reference>
<comment type="caution">
    <text evidence="2">The sequence shown here is derived from an EMBL/GenBank/DDBJ whole genome shotgun (WGS) entry which is preliminary data.</text>
</comment>
<proteinExistence type="predicted"/>
<organism evidence="2 3">
    <name type="scientific">Govanella unica</name>
    <dbReference type="NCBI Taxonomy" id="2975056"/>
    <lineage>
        <taxon>Bacteria</taxon>
        <taxon>Pseudomonadati</taxon>
        <taxon>Pseudomonadota</taxon>
        <taxon>Alphaproteobacteria</taxon>
        <taxon>Emcibacterales</taxon>
        <taxon>Govanellaceae</taxon>
        <taxon>Govanella</taxon>
    </lineage>
</organism>
<evidence type="ECO:0000313" key="3">
    <source>
        <dbReference type="Proteomes" id="UP001141619"/>
    </source>
</evidence>
<keyword evidence="1" id="KW-0560">Oxidoreductase</keyword>
<keyword evidence="3" id="KW-1185">Reference proteome</keyword>
<gene>
    <name evidence="2" type="ORF">NYP16_02870</name>
</gene>
<reference evidence="2" key="2">
    <citation type="journal article" date="2023" name="Syst. Appl. Microbiol.">
        <title>Govania unica gen. nov., sp. nov., a rare biosphere bacterium that represents a novel family in the class Alphaproteobacteria.</title>
        <authorList>
            <person name="Vandamme P."/>
            <person name="Peeters C."/>
            <person name="Hettiarachchi A."/>
            <person name="Cnockaert M."/>
            <person name="Carlier A."/>
        </authorList>
    </citation>
    <scope>NUCLEOTIDE SEQUENCE</scope>
    <source>
        <strain evidence="2">LMG 31809</strain>
    </source>
</reference>
<dbReference type="InterPro" id="IPR016084">
    <property type="entry name" value="Haem_Oase-like_multi-hlx"/>
</dbReference>
<dbReference type="SUPFAM" id="SSF48613">
    <property type="entry name" value="Heme oxygenase-like"/>
    <property type="match status" value="1"/>
</dbReference>
<dbReference type="PANTHER" id="PTHR40279">
    <property type="entry name" value="PQQC-LIKE PROTEIN"/>
    <property type="match status" value="1"/>
</dbReference>
<name>A0A9X3Z695_9PROT</name>
<dbReference type="AlphaFoldDB" id="A0A9X3Z695"/>
<dbReference type="GO" id="GO:0016491">
    <property type="term" value="F:oxidoreductase activity"/>
    <property type="evidence" value="ECO:0007669"/>
    <property type="project" value="UniProtKB-KW"/>
</dbReference>
<dbReference type="Proteomes" id="UP001141619">
    <property type="component" value="Unassembled WGS sequence"/>
</dbReference>
<dbReference type="Pfam" id="PF14518">
    <property type="entry name" value="Haem_oxygenas_2"/>
    <property type="match status" value="1"/>
</dbReference>
<evidence type="ECO:0000313" key="2">
    <source>
        <dbReference type="EMBL" id="MDA5192901.1"/>
    </source>
</evidence>
<sequence>MTNKLPREEFYKALEAARSARHGGRHPFSAAWAAGKLSREQLGKWAIQHYYYIDPIPQQFAALFARLPDLEARQHLLENLLGEEMPHAPEKRHPELLLKFAAACGVSRETCLNAEANGLILPGTLAMRSWIWELSTIRPLAEASSGIMVALEGQLPTLYPDYVKAMREMGFTEDDLEFFHVHIEGDEGHAEVGLRLAYEYSLTEHQQKMAIAAVSSSASLRYNMLSGIFSSVVENVAA</sequence>
<accession>A0A9X3Z695</accession>
<dbReference type="RefSeq" id="WP_274942602.1">
    <property type="nucleotide sequence ID" value="NZ_JANWOI010000001.1"/>
</dbReference>
<dbReference type="PANTHER" id="PTHR40279:SF3">
    <property type="entry name" value="4-AMINOBENZOATE SYNTHASE"/>
    <property type="match status" value="1"/>
</dbReference>
<dbReference type="InterPro" id="IPR039068">
    <property type="entry name" value="PqqC-like"/>
</dbReference>
<protein>
    <submittedName>
        <fullName evidence="2">Iron-containing redox enzyme family protein</fullName>
    </submittedName>
</protein>
<dbReference type="Gene3D" id="1.20.910.10">
    <property type="entry name" value="Heme oxygenase-like"/>
    <property type="match status" value="1"/>
</dbReference>
<dbReference type="SMART" id="SM01236">
    <property type="entry name" value="Haem_oxygenase_2"/>
    <property type="match status" value="1"/>
</dbReference>
<evidence type="ECO:0000256" key="1">
    <source>
        <dbReference type="ARBA" id="ARBA00023002"/>
    </source>
</evidence>